<dbReference type="Gene3D" id="3.10.350.10">
    <property type="entry name" value="LysM domain"/>
    <property type="match status" value="1"/>
</dbReference>
<evidence type="ECO:0000313" key="5">
    <source>
        <dbReference type="EMBL" id="KAF9588328.1"/>
    </source>
</evidence>
<dbReference type="PANTHER" id="PTHR34997:SF1">
    <property type="entry name" value="PEPTIDOGLYCAN-BINDING LYSIN DOMAIN"/>
    <property type="match status" value="1"/>
</dbReference>
<feature type="chain" id="PRO_5032765774" description="LysM domain-containing protein" evidence="3">
    <location>
        <begin position="25"/>
        <end position="106"/>
    </location>
</feature>
<dbReference type="InterPro" id="IPR036779">
    <property type="entry name" value="LysM_dom_sf"/>
</dbReference>
<gene>
    <name evidence="5" type="ORF">IFM89_008758</name>
</gene>
<evidence type="ECO:0000256" key="3">
    <source>
        <dbReference type="SAM" id="SignalP"/>
    </source>
</evidence>
<feature type="domain" description="LysM" evidence="4">
    <location>
        <begin position="45"/>
        <end position="89"/>
    </location>
</feature>
<organism evidence="5 6">
    <name type="scientific">Coptis chinensis</name>
    <dbReference type="NCBI Taxonomy" id="261450"/>
    <lineage>
        <taxon>Eukaryota</taxon>
        <taxon>Viridiplantae</taxon>
        <taxon>Streptophyta</taxon>
        <taxon>Embryophyta</taxon>
        <taxon>Tracheophyta</taxon>
        <taxon>Spermatophyta</taxon>
        <taxon>Magnoliopsida</taxon>
        <taxon>Ranunculales</taxon>
        <taxon>Ranunculaceae</taxon>
        <taxon>Coptidoideae</taxon>
        <taxon>Coptis</taxon>
    </lineage>
</organism>
<dbReference type="InterPro" id="IPR052210">
    <property type="entry name" value="LysM1-like"/>
</dbReference>
<dbReference type="InterPro" id="IPR018392">
    <property type="entry name" value="LysM"/>
</dbReference>
<evidence type="ECO:0000256" key="2">
    <source>
        <dbReference type="ARBA" id="ARBA00023026"/>
    </source>
</evidence>
<dbReference type="AlphaFoldDB" id="A0A835H073"/>
<protein>
    <recommendedName>
        <fullName evidence="4">LysM domain-containing protein</fullName>
    </recommendedName>
</protein>
<evidence type="ECO:0000313" key="6">
    <source>
        <dbReference type="Proteomes" id="UP000631114"/>
    </source>
</evidence>
<dbReference type="CDD" id="cd00118">
    <property type="entry name" value="LysM"/>
    <property type="match status" value="1"/>
</dbReference>
<keyword evidence="1" id="KW-0147">Chitin-binding</keyword>
<feature type="signal peptide" evidence="3">
    <location>
        <begin position="1"/>
        <end position="24"/>
    </location>
</feature>
<accession>A0A835H073</accession>
<reference evidence="5 6" key="1">
    <citation type="submission" date="2020-10" db="EMBL/GenBank/DDBJ databases">
        <title>The Coptis chinensis genome and diversification of protoberbering-type alkaloids.</title>
        <authorList>
            <person name="Wang B."/>
            <person name="Shu S."/>
            <person name="Song C."/>
            <person name="Liu Y."/>
        </authorList>
    </citation>
    <scope>NUCLEOTIDE SEQUENCE [LARGE SCALE GENOMIC DNA]</scope>
    <source>
        <strain evidence="5">HL-2020</strain>
        <tissue evidence="5">Leaf</tissue>
    </source>
</reference>
<keyword evidence="3" id="KW-0732">Signal</keyword>
<keyword evidence="6" id="KW-1185">Reference proteome</keyword>
<dbReference type="Proteomes" id="UP000631114">
    <property type="component" value="Unassembled WGS sequence"/>
</dbReference>
<dbReference type="SMART" id="SM00257">
    <property type="entry name" value="LysM"/>
    <property type="match status" value="1"/>
</dbReference>
<keyword evidence="2" id="KW-0843">Virulence</keyword>
<comment type="caution">
    <text evidence="5">The sequence shown here is derived from an EMBL/GenBank/DDBJ whole genome shotgun (WGS) entry which is preliminary data.</text>
</comment>
<name>A0A835H073_9MAGN</name>
<dbReference type="Pfam" id="PF01476">
    <property type="entry name" value="LysM"/>
    <property type="match status" value="1"/>
</dbReference>
<evidence type="ECO:0000259" key="4">
    <source>
        <dbReference type="PROSITE" id="PS51782"/>
    </source>
</evidence>
<dbReference type="GO" id="GO:0008061">
    <property type="term" value="F:chitin binding"/>
    <property type="evidence" value="ECO:0007669"/>
    <property type="project" value="UniProtKB-KW"/>
</dbReference>
<dbReference type="PROSITE" id="PS51782">
    <property type="entry name" value="LYSM"/>
    <property type="match status" value="1"/>
</dbReference>
<proteinExistence type="predicted"/>
<evidence type="ECO:0000256" key="1">
    <source>
        <dbReference type="ARBA" id="ARBA00022669"/>
    </source>
</evidence>
<dbReference type="EMBL" id="JADFTS010000009">
    <property type="protein sequence ID" value="KAF9588328.1"/>
    <property type="molecule type" value="Genomic_DNA"/>
</dbReference>
<dbReference type="OrthoDB" id="1921017at2759"/>
<sequence>MANSNNMIMNLILVIALFIAVSKAEGAFLGIRFPKKAASTPQCESVFGVRSGDTCLAISQMFNMTAQLFSDLNPNLQCNKLFVGQWICTRAFSCYESISPVVLLTY</sequence>
<dbReference type="SUPFAM" id="SSF54106">
    <property type="entry name" value="LysM domain"/>
    <property type="match status" value="1"/>
</dbReference>
<dbReference type="PANTHER" id="PTHR34997">
    <property type="entry name" value="AM15"/>
    <property type="match status" value="1"/>
</dbReference>